<protein>
    <submittedName>
        <fullName evidence="1">Uncharacterized protein</fullName>
    </submittedName>
</protein>
<organism evidence="1 2">
    <name type="scientific">Viridibacterium curvum</name>
    <dbReference type="NCBI Taxonomy" id="1101404"/>
    <lineage>
        <taxon>Bacteria</taxon>
        <taxon>Pseudomonadati</taxon>
        <taxon>Pseudomonadota</taxon>
        <taxon>Betaproteobacteria</taxon>
        <taxon>Rhodocyclales</taxon>
        <taxon>Rhodocyclaceae</taxon>
        <taxon>Viridibacterium</taxon>
    </lineage>
</organism>
<gene>
    <name evidence="1" type="ORF">GCM10025770_02280</name>
</gene>
<name>A0ABP9QBQ5_9RHOO</name>
<evidence type="ECO:0000313" key="1">
    <source>
        <dbReference type="EMBL" id="GAA5158147.1"/>
    </source>
</evidence>
<reference evidence="2" key="1">
    <citation type="journal article" date="2019" name="Int. J. Syst. Evol. Microbiol.">
        <title>The Global Catalogue of Microorganisms (GCM) 10K type strain sequencing project: providing services to taxonomists for standard genome sequencing and annotation.</title>
        <authorList>
            <consortium name="The Broad Institute Genomics Platform"/>
            <consortium name="The Broad Institute Genome Sequencing Center for Infectious Disease"/>
            <person name="Wu L."/>
            <person name="Ma J."/>
        </authorList>
    </citation>
    <scope>NUCLEOTIDE SEQUENCE [LARGE SCALE GENOMIC DNA]</scope>
    <source>
        <strain evidence="2">JCM 18715</strain>
    </source>
</reference>
<keyword evidence="2" id="KW-1185">Reference proteome</keyword>
<accession>A0ABP9QBQ5</accession>
<dbReference type="Proteomes" id="UP001500547">
    <property type="component" value="Unassembled WGS sequence"/>
</dbReference>
<evidence type="ECO:0000313" key="2">
    <source>
        <dbReference type="Proteomes" id="UP001500547"/>
    </source>
</evidence>
<dbReference type="EMBL" id="BAABLD010000002">
    <property type="protein sequence ID" value="GAA5158147.1"/>
    <property type="molecule type" value="Genomic_DNA"/>
</dbReference>
<comment type="caution">
    <text evidence="1">The sequence shown here is derived from an EMBL/GenBank/DDBJ whole genome shotgun (WGS) entry which is preliminary data.</text>
</comment>
<proteinExistence type="predicted"/>
<sequence length="100" mass="11133">MDHIVHQYLTRLNMFLMQELDFQVDVLRFATEPEYAAQVLDLAVETGHGELCQLSRQIRERQLQLFSLNASQAAADNDPDATLINAPAVVPPAKGLPKSS</sequence>